<organism evidence="1 2">
    <name type="scientific">Panicum hallii var. hallii</name>
    <dbReference type="NCBI Taxonomy" id="1504633"/>
    <lineage>
        <taxon>Eukaryota</taxon>
        <taxon>Viridiplantae</taxon>
        <taxon>Streptophyta</taxon>
        <taxon>Embryophyta</taxon>
        <taxon>Tracheophyta</taxon>
        <taxon>Spermatophyta</taxon>
        <taxon>Magnoliopsida</taxon>
        <taxon>Liliopsida</taxon>
        <taxon>Poales</taxon>
        <taxon>Poaceae</taxon>
        <taxon>PACMAD clade</taxon>
        <taxon>Panicoideae</taxon>
        <taxon>Panicodae</taxon>
        <taxon>Paniceae</taxon>
        <taxon>Panicinae</taxon>
        <taxon>Panicum</taxon>
        <taxon>Panicum sect. Panicum</taxon>
    </lineage>
</organism>
<gene>
    <name evidence="1" type="ORF">GQ55_2G154500</name>
</gene>
<keyword evidence="2" id="KW-1185">Reference proteome</keyword>
<dbReference type="EMBL" id="CM009750">
    <property type="protein sequence ID" value="PUZ69853.1"/>
    <property type="molecule type" value="Genomic_DNA"/>
</dbReference>
<dbReference type="AlphaFoldDB" id="A0A2T7EPU9"/>
<accession>A0A2T7EPU9</accession>
<dbReference type="Proteomes" id="UP000244336">
    <property type="component" value="Chromosome 2"/>
</dbReference>
<dbReference type="Gramene" id="PUZ69853">
    <property type="protein sequence ID" value="PUZ69853"/>
    <property type="gene ID" value="GQ55_2G154500"/>
</dbReference>
<evidence type="ECO:0000313" key="1">
    <source>
        <dbReference type="EMBL" id="PUZ69853.1"/>
    </source>
</evidence>
<sequence>MWPVAPPAEPIEVVAATAYHRPAMPVVLDLMALTHSSTVLVVELAAGELDLAALVVDFAAQGGDKTAHHVLLNLRLDLQRG</sequence>
<proteinExistence type="predicted"/>
<name>A0A2T7EPU9_9POAL</name>
<evidence type="ECO:0000313" key="2">
    <source>
        <dbReference type="Proteomes" id="UP000244336"/>
    </source>
</evidence>
<reference evidence="1 2" key="1">
    <citation type="submission" date="2018-04" db="EMBL/GenBank/DDBJ databases">
        <title>WGS assembly of Panicum hallii var. hallii HAL2.</title>
        <authorList>
            <person name="Lovell J."/>
            <person name="Jenkins J."/>
            <person name="Lowry D."/>
            <person name="Mamidi S."/>
            <person name="Sreedasyam A."/>
            <person name="Weng X."/>
            <person name="Barry K."/>
            <person name="Bonette J."/>
            <person name="Campitelli B."/>
            <person name="Daum C."/>
            <person name="Gordon S."/>
            <person name="Gould B."/>
            <person name="Lipzen A."/>
            <person name="MacQueen A."/>
            <person name="Palacio-Mejia J."/>
            <person name="Plott C."/>
            <person name="Shakirov E."/>
            <person name="Shu S."/>
            <person name="Yoshinaga Y."/>
            <person name="Zane M."/>
            <person name="Rokhsar D."/>
            <person name="Grimwood J."/>
            <person name="Schmutz J."/>
            <person name="Juenger T."/>
        </authorList>
    </citation>
    <scope>NUCLEOTIDE SEQUENCE [LARGE SCALE GENOMIC DNA]</scope>
    <source>
        <strain evidence="2">cv. HAL2</strain>
    </source>
</reference>
<protein>
    <submittedName>
        <fullName evidence="1">Uncharacterized protein</fullName>
    </submittedName>
</protein>